<proteinExistence type="inferred from homology"/>
<feature type="domain" description="Carbohydrate kinase FGGY C-terminal" evidence="6">
    <location>
        <begin position="356"/>
        <end position="468"/>
    </location>
</feature>
<dbReference type="InterPro" id="IPR018485">
    <property type="entry name" value="FGGY_C"/>
</dbReference>
<dbReference type="PANTHER" id="PTHR43095">
    <property type="entry name" value="SUGAR KINASE"/>
    <property type="match status" value="1"/>
</dbReference>
<name>A0A4R9BLG5_9MICO</name>
<dbReference type="PIRSF" id="PIRSF000538">
    <property type="entry name" value="GlpK"/>
    <property type="match status" value="1"/>
</dbReference>
<dbReference type="Proteomes" id="UP000297626">
    <property type="component" value="Unassembled WGS sequence"/>
</dbReference>
<protein>
    <submittedName>
        <fullName evidence="7">Carbohydrate kinase</fullName>
    </submittedName>
</protein>
<dbReference type="InterPro" id="IPR018484">
    <property type="entry name" value="FGGY_N"/>
</dbReference>
<evidence type="ECO:0000256" key="1">
    <source>
        <dbReference type="ARBA" id="ARBA00009156"/>
    </source>
</evidence>
<dbReference type="InterPro" id="IPR000577">
    <property type="entry name" value="Carb_kinase_FGGY"/>
</dbReference>
<organism evidence="7 8">
    <name type="scientific">Cryobacterium serini</name>
    <dbReference type="NCBI Taxonomy" id="1259201"/>
    <lineage>
        <taxon>Bacteria</taxon>
        <taxon>Bacillati</taxon>
        <taxon>Actinomycetota</taxon>
        <taxon>Actinomycetes</taxon>
        <taxon>Micrococcales</taxon>
        <taxon>Microbacteriaceae</taxon>
        <taxon>Cryobacterium</taxon>
    </lineage>
</organism>
<feature type="region of interest" description="Disordered" evidence="4">
    <location>
        <begin position="1"/>
        <end position="20"/>
    </location>
</feature>
<evidence type="ECO:0000256" key="4">
    <source>
        <dbReference type="SAM" id="MobiDB-lite"/>
    </source>
</evidence>
<evidence type="ECO:0000259" key="6">
    <source>
        <dbReference type="Pfam" id="PF02782"/>
    </source>
</evidence>
<dbReference type="SUPFAM" id="SSF53067">
    <property type="entry name" value="Actin-like ATPase domain"/>
    <property type="match status" value="2"/>
</dbReference>
<accession>A0A4R9BLG5</accession>
<keyword evidence="2" id="KW-0808">Transferase</keyword>
<reference evidence="7 8" key="1">
    <citation type="submission" date="2019-03" db="EMBL/GenBank/DDBJ databases">
        <title>Genomics of glacier-inhabiting Cryobacterium strains.</title>
        <authorList>
            <person name="Liu Q."/>
            <person name="Xin Y.-H."/>
        </authorList>
    </citation>
    <scope>NUCLEOTIDE SEQUENCE [LARGE SCALE GENOMIC DNA]</scope>
    <source>
        <strain evidence="7 8">Sr54</strain>
    </source>
</reference>
<dbReference type="Pfam" id="PF02782">
    <property type="entry name" value="FGGY_C"/>
    <property type="match status" value="1"/>
</dbReference>
<dbReference type="AlphaFoldDB" id="A0A4R9BLG5"/>
<dbReference type="GO" id="GO:0005975">
    <property type="term" value="P:carbohydrate metabolic process"/>
    <property type="evidence" value="ECO:0007669"/>
    <property type="project" value="InterPro"/>
</dbReference>
<dbReference type="RefSeq" id="WP_134529995.1">
    <property type="nucleotide sequence ID" value="NZ_SOHN01000015.1"/>
</dbReference>
<dbReference type="InterPro" id="IPR050406">
    <property type="entry name" value="FGGY_Carb_Kinase"/>
</dbReference>
<dbReference type="EMBL" id="SOHN01000015">
    <property type="protein sequence ID" value="TFD86613.1"/>
    <property type="molecule type" value="Genomic_DNA"/>
</dbReference>
<evidence type="ECO:0000313" key="7">
    <source>
        <dbReference type="EMBL" id="TFD86613.1"/>
    </source>
</evidence>
<evidence type="ECO:0000256" key="3">
    <source>
        <dbReference type="ARBA" id="ARBA00022777"/>
    </source>
</evidence>
<dbReference type="InterPro" id="IPR043129">
    <property type="entry name" value="ATPase_NBD"/>
</dbReference>
<dbReference type="Gene3D" id="3.30.420.40">
    <property type="match status" value="2"/>
</dbReference>
<dbReference type="Pfam" id="PF00370">
    <property type="entry name" value="FGGY_N"/>
    <property type="match status" value="1"/>
</dbReference>
<evidence type="ECO:0000256" key="2">
    <source>
        <dbReference type="ARBA" id="ARBA00022679"/>
    </source>
</evidence>
<comment type="caution">
    <text evidence="7">The sequence shown here is derived from an EMBL/GenBank/DDBJ whole genome shotgun (WGS) entry which is preliminary data.</text>
</comment>
<keyword evidence="3 7" id="KW-0418">Kinase</keyword>
<dbReference type="GO" id="GO:0016301">
    <property type="term" value="F:kinase activity"/>
    <property type="evidence" value="ECO:0007669"/>
    <property type="project" value="UniProtKB-KW"/>
</dbReference>
<gene>
    <name evidence="7" type="ORF">E3T51_11740</name>
</gene>
<feature type="domain" description="Carbohydrate kinase FGGY N-terminal" evidence="5">
    <location>
        <begin position="26"/>
        <end position="266"/>
    </location>
</feature>
<sequence>MPELTARTSTPSPASTTRQPAANTALWVGIDLGTQSVKVSIVDDRGVVAASTALPLVSRRQGVRHEQDPEHWIMQAAAALAAALATLPPAAVARISGVSICATSGTVTTVDAGGRPCSPGIMYDDARAGDLGAEANDADPVRWARLGYRIQPTWALPKIVWLGRSGALTEGRFVAHQADVVAAAMVGTRVATDWSHALKSGYDMLALEWPVNALKTLDINPAQVPSVVAPGTELGRSRTAWAESTGLPAGTPVFAGMTDGCAAQLGAATLGLGDWHSVIGTTLVLKGVTDRIIIDDAGAVYSHRAPHDGLWFPGGASSVGAGAITSALPSIDLAGSSDRLSGLGDRLGSIPISYPLAGTGERFPLIRPDACGFVSVDGVDHSLAEAAVLLEPDLLLASIMLGIACVERLSFDTLARAGAAVDGRLSSSGGGTHNEWWTQLRADLLGRTITIPRSSEGSIGMAILAAWAGTAGSALPETASRMSSVGRIVEPRTAYAAVWNDRYEAFVAELGAKDWILA</sequence>
<dbReference type="CDD" id="cd07783">
    <property type="entry name" value="ASKHA_NBD_FGGY_SePSK_AtXK1-like"/>
    <property type="match status" value="1"/>
</dbReference>
<evidence type="ECO:0000259" key="5">
    <source>
        <dbReference type="Pfam" id="PF00370"/>
    </source>
</evidence>
<comment type="similarity">
    <text evidence="1">Belongs to the FGGY kinase family.</text>
</comment>
<evidence type="ECO:0000313" key="8">
    <source>
        <dbReference type="Proteomes" id="UP000297626"/>
    </source>
</evidence>
<keyword evidence="8" id="KW-1185">Reference proteome</keyword>